<dbReference type="SUPFAM" id="SSF48264">
    <property type="entry name" value="Cytochrome P450"/>
    <property type="match status" value="1"/>
</dbReference>
<evidence type="ECO:0000256" key="3">
    <source>
        <dbReference type="SAM" id="MobiDB-lite"/>
    </source>
</evidence>
<evidence type="ECO:0000256" key="2">
    <source>
        <dbReference type="RuleBase" id="RU000461"/>
    </source>
</evidence>
<keyword evidence="2" id="KW-0560">Oxidoreductase</keyword>
<feature type="region of interest" description="Disordered" evidence="3">
    <location>
        <begin position="1"/>
        <end position="31"/>
    </location>
</feature>
<keyword evidence="2" id="KW-0479">Metal-binding</keyword>
<evidence type="ECO:0000313" key="5">
    <source>
        <dbReference type="Proteomes" id="UP000755585"/>
    </source>
</evidence>
<gene>
    <name evidence="4" type="ORF">JOF29_002547</name>
</gene>
<dbReference type="PROSITE" id="PS00086">
    <property type="entry name" value="CYTOCHROME_P450"/>
    <property type="match status" value="1"/>
</dbReference>
<dbReference type="PRINTS" id="PR00385">
    <property type="entry name" value="P450"/>
</dbReference>
<dbReference type="InterPro" id="IPR001128">
    <property type="entry name" value="Cyt_P450"/>
</dbReference>
<dbReference type="InterPro" id="IPR017972">
    <property type="entry name" value="Cyt_P450_CS"/>
</dbReference>
<keyword evidence="2" id="KW-0349">Heme</keyword>
<dbReference type="InterPro" id="IPR036396">
    <property type="entry name" value="Cyt_P450_sf"/>
</dbReference>
<evidence type="ECO:0000256" key="1">
    <source>
        <dbReference type="ARBA" id="ARBA00010617"/>
    </source>
</evidence>
<keyword evidence="2" id="KW-0503">Monooxygenase</keyword>
<reference evidence="4 5" key="1">
    <citation type="submission" date="2021-03" db="EMBL/GenBank/DDBJ databases">
        <title>Sequencing the genomes of 1000 actinobacteria strains.</title>
        <authorList>
            <person name="Klenk H.-P."/>
        </authorList>
    </citation>
    <scope>NUCLEOTIDE SEQUENCE [LARGE SCALE GENOMIC DNA]</scope>
    <source>
        <strain evidence="4 5">DSM 18824</strain>
    </source>
</reference>
<dbReference type="PRINTS" id="PR00359">
    <property type="entry name" value="BP450"/>
</dbReference>
<dbReference type="PANTHER" id="PTHR46696:SF6">
    <property type="entry name" value="P450, PUTATIVE (EUROFUNG)-RELATED"/>
    <property type="match status" value="1"/>
</dbReference>
<keyword evidence="2" id="KW-0408">Iron</keyword>
<comment type="similarity">
    <text evidence="1 2">Belongs to the cytochrome P450 family.</text>
</comment>
<dbReference type="Gene3D" id="1.10.630.10">
    <property type="entry name" value="Cytochrome P450"/>
    <property type="match status" value="1"/>
</dbReference>
<dbReference type="PANTHER" id="PTHR46696">
    <property type="entry name" value="P450, PUTATIVE (EUROFUNG)-RELATED"/>
    <property type="match status" value="1"/>
</dbReference>
<keyword evidence="5" id="KW-1185">Reference proteome</keyword>
<comment type="caution">
    <text evidence="4">The sequence shown here is derived from an EMBL/GenBank/DDBJ whole genome shotgun (WGS) entry which is preliminary data.</text>
</comment>
<dbReference type="EMBL" id="JAGINT010000001">
    <property type="protein sequence ID" value="MBP2351464.1"/>
    <property type="molecule type" value="Genomic_DNA"/>
</dbReference>
<protein>
    <submittedName>
        <fullName evidence="4">Cytochrome P450</fullName>
    </submittedName>
</protein>
<sequence length="413" mass="46283">MEGSRPAPVGTGHPSGRAPQPSRLADPALHQVDPTDPWSSWSWLTNATPVVRLADEGESARWHLLGYEQMKEALQDPVLFSSRNTAEAFGRSSFELIPGELDPPEHRRYRQLLNPAFAPGAIKVLEPAIRQVCNELIDGFQDRGGCDLIADFAFLFPTTIFLRMLGLPDDRRDEFVDWTHRFTRPTSPEDRQVVQDLIDRTLGDVFAARRDQPREDMASFLVTCELDGRPLEVRELLGIGRLLFIAGLDTVAATLGWCFHHLAFQPGQRRHLIEHPDSVPLAVEEFLRYYSVVTSTRSVSEDTELTGCPIKKGDIAVVPLAPANRDPRSFPDADEFLIERRPNRHVGFGLGPHRCLGAHLARTELRIALEEWHRRIPDYVVPDGVELPSSGFDALYGVGTSVPMLDSLPLVWK</sequence>
<dbReference type="RefSeq" id="WP_209694362.1">
    <property type="nucleotide sequence ID" value="NZ_BAAAVU010000042.1"/>
</dbReference>
<dbReference type="Proteomes" id="UP000755585">
    <property type="component" value="Unassembled WGS sequence"/>
</dbReference>
<name>A0ABS4UIM3_9ACTN</name>
<dbReference type="Pfam" id="PF00067">
    <property type="entry name" value="p450"/>
    <property type="match status" value="1"/>
</dbReference>
<evidence type="ECO:0000313" key="4">
    <source>
        <dbReference type="EMBL" id="MBP2351464.1"/>
    </source>
</evidence>
<proteinExistence type="inferred from homology"/>
<dbReference type="CDD" id="cd11035">
    <property type="entry name" value="P450cam-like"/>
    <property type="match status" value="1"/>
</dbReference>
<accession>A0ABS4UIM3</accession>
<organism evidence="4 5">
    <name type="scientific">Kribbella aluminosa</name>
    <dbReference type="NCBI Taxonomy" id="416017"/>
    <lineage>
        <taxon>Bacteria</taxon>
        <taxon>Bacillati</taxon>
        <taxon>Actinomycetota</taxon>
        <taxon>Actinomycetes</taxon>
        <taxon>Propionibacteriales</taxon>
        <taxon>Kribbellaceae</taxon>
        <taxon>Kribbella</taxon>
    </lineage>
</organism>
<dbReference type="InterPro" id="IPR002397">
    <property type="entry name" value="Cyt_P450_B"/>
</dbReference>